<feature type="modified residue" description="N6-(pyridoxal phosphate)lysine" evidence="6">
    <location>
        <position position="289"/>
    </location>
</feature>
<evidence type="ECO:0000256" key="3">
    <source>
        <dbReference type="ARBA" id="ARBA00022793"/>
    </source>
</evidence>
<name>Q1IT63_KORVE</name>
<dbReference type="InterPro" id="IPR015422">
    <property type="entry name" value="PyrdxlP-dep_Trfase_small"/>
</dbReference>
<dbReference type="PANTHER" id="PTHR11999">
    <property type="entry name" value="GROUP II PYRIDOXAL-5-PHOSPHATE DECARBOXYLASE"/>
    <property type="match status" value="1"/>
</dbReference>
<evidence type="ECO:0000256" key="1">
    <source>
        <dbReference type="ARBA" id="ARBA00001933"/>
    </source>
</evidence>
<dbReference type="Gene3D" id="3.90.1150.10">
    <property type="entry name" value="Aspartate Aminotransferase, domain 1"/>
    <property type="match status" value="1"/>
</dbReference>
<evidence type="ECO:0000313" key="8">
    <source>
        <dbReference type="EMBL" id="ABF39937.1"/>
    </source>
</evidence>
<dbReference type="SUPFAM" id="SSF53383">
    <property type="entry name" value="PLP-dependent transferases"/>
    <property type="match status" value="1"/>
</dbReference>
<keyword evidence="4 6" id="KW-0663">Pyridoxal phosphate</keyword>
<protein>
    <submittedName>
        <fullName evidence="8">Pyridoxal-dependent decarboxylase</fullName>
    </submittedName>
</protein>
<dbReference type="STRING" id="204669.Acid345_0934"/>
<keyword evidence="3" id="KW-0210">Decarboxylase</keyword>
<comment type="cofactor">
    <cofactor evidence="1 6 7">
        <name>pyridoxal 5'-phosphate</name>
        <dbReference type="ChEBI" id="CHEBI:597326"/>
    </cofactor>
</comment>
<dbReference type="InterPro" id="IPR002129">
    <property type="entry name" value="PyrdxlP-dep_de-COase"/>
</dbReference>
<dbReference type="GO" id="GO:0006520">
    <property type="term" value="P:amino acid metabolic process"/>
    <property type="evidence" value="ECO:0007669"/>
    <property type="project" value="InterPro"/>
</dbReference>
<dbReference type="PANTHER" id="PTHR11999:SF70">
    <property type="entry name" value="MIP05841P"/>
    <property type="match status" value="1"/>
</dbReference>
<sequence>MAPLDLSPADFRALSRKISDFTADYLERLPNLPAFPLNVSGEAVNALFSAEVPIAPMGERAFDPLADVFALSRPNSPRFFGYVFGSGLPIAALGDFAASVLNQNVTAWRSGPAAVTIERTVVGWLAEAIGCSGFSGSLTGGGSQANLMALCMAREAKAPANENGAQGGVIYCSDEAHMSMPKAAMMLGLGQKNVRRIPVNDRFQMDISHLRDAIMRDLREGNRPIAVVASAGTVATGSIDPLPEIADICSEHNLWMHVDGAYGALAAMTVPEKFVGLNRADSLSLDPHKWLYQPAGCGCLLYRDPAAAQRAFSHTEDYARSLSTDPIESFAFFESSMELSRPFRALKIWLSLRYFGLQAFQQRIAEDLRLARILADSVSAEPQLELLAPVELSAVCFRYVRKNADLDHLNLEILQRIIQRGKVCISNATIRGQFALRACVVNHRSTEEDVKAVVSEVLHAANEVSG</sequence>
<dbReference type="OrthoDB" id="9803665at2"/>
<evidence type="ECO:0000256" key="7">
    <source>
        <dbReference type="RuleBase" id="RU000382"/>
    </source>
</evidence>
<evidence type="ECO:0000256" key="2">
    <source>
        <dbReference type="ARBA" id="ARBA00009533"/>
    </source>
</evidence>
<dbReference type="GO" id="GO:0030170">
    <property type="term" value="F:pyridoxal phosphate binding"/>
    <property type="evidence" value="ECO:0007669"/>
    <property type="project" value="InterPro"/>
</dbReference>
<dbReference type="InterPro" id="IPR015421">
    <property type="entry name" value="PyrdxlP-dep_Trfase_major"/>
</dbReference>
<dbReference type="AlphaFoldDB" id="Q1IT63"/>
<gene>
    <name evidence="8" type="ordered locus">Acid345_0934</name>
</gene>
<dbReference type="Gene3D" id="3.40.640.10">
    <property type="entry name" value="Type I PLP-dependent aspartate aminotransferase-like (Major domain)"/>
    <property type="match status" value="1"/>
</dbReference>
<evidence type="ECO:0000256" key="5">
    <source>
        <dbReference type="ARBA" id="ARBA00023239"/>
    </source>
</evidence>
<dbReference type="eggNOG" id="COG0076">
    <property type="taxonomic scope" value="Bacteria"/>
</dbReference>
<proteinExistence type="inferred from homology"/>
<dbReference type="RefSeq" id="WP_011521739.1">
    <property type="nucleotide sequence ID" value="NC_008009.1"/>
</dbReference>
<evidence type="ECO:0000313" key="9">
    <source>
        <dbReference type="Proteomes" id="UP000002432"/>
    </source>
</evidence>
<dbReference type="EMBL" id="CP000360">
    <property type="protein sequence ID" value="ABF39937.1"/>
    <property type="molecule type" value="Genomic_DNA"/>
</dbReference>
<dbReference type="GO" id="GO:0016831">
    <property type="term" value="F:carboxy-lyase activity"/>
    <property type="evidence" value="ECO:0007669"/>
    <property type="project" value="UniProtKB-KW"/>
</dbReference>
<organism evidence="8 9">
    <name type="scientific">Koribacter versatilis (strain Ellin345)</name>
    <dbReference type="NCBI Taxonomy" id="204669"/>
    <lineage>
        <taxon>Bacteria</taxon>
        <taxon>Pseudomonadati</taxon>
        <taxon>Acidobacteriota</taxon>
        <taxon>Terriglobia</taxon>
        <taxon>Terriglobales</taxon>
        <taxon>Candidatus Korobacteraceae</taxon>
        <taxon>Candidatus Korobacter</taxon>
    </lineage>
</organism>
<dbReference type="PRINTS" id="PR00800">
    <property type="entry name" value="YHDCRBOXLASE"/>
</dbReference>
<dbReference type="GO" id="GO:0019752">
    <property type="term" value="P:carboxylic acid metabolic process"/>
    <property type="evidence" value="ECO:0007669"/>
    <property type="project" value="InterPro"/>
</dbReference>
<dbReference type="Proteomes" id="UP000002432">
    <property type="component" value="Chromosome"/>
</dbReference>
<dbReference type="HOGENOM" id="CLU_011856_0_4_0"/>
<dbReference type="InterPro" id="IPR015424">
    <property type="entry name" value="PyrdxlP-dep_Trfase"/>
</dbReference>
<comment type="similarity">
    <text evidence="2 7">Belongs to the group II decarboxylase family.</text>
</comment>
<dbReference type="KEGG" id="aba:Acid345_0934"/>
<dbReference type="EnsemblBacteria" id="ABF39937">
    <property type="protein sequence ID" value="ABF39937"/>
    <property type="gene ID" value="Acid345_0934"/>
</dbReference>
<keyword evidence="5 7" id="KW-0456">Lyase</keyword>
<keyword evidence="9" id="KW-1185">Reference proteome</keyword>
<evidence type="ECO:0000256" key="4">
    <source>
        <dbReference type="ARBA" id="ARBA00022898"/>
    </source>
</evidence>
<reference evidence="8 9" key="1">
    <citation type="journal article" date="2009" name="Appl. Environ. Microbiol.">
        <title>Three genomes from the phylum Acidobacteria provide insight into the lifestyles of these microorganisms in soils.</title>
        <authorList>
            <person name="Ward N.L."/>
            <person name="Challacombe J.F."/>
            <person name="Janssen P.H."/>
            <person name="Henrissat B."/>
            <person name="Coutinho P.M."/>
            <person name="Wu M."/>
            <person name="Xie G."/>
            <person name="Haft D.H."/>
            <person name="Sait M."/>
            <person name="Badger J."/>
            <person name="Barabote R.D."/>
            <person name="Bradley B."/>
            <person name="Brettin T.S."/>
            <person name="Brinkac L.M."/>
            <person name="Bruce D."/>
            <person name="Creasy T."/>
            <person name="Daugherty S.C."/>
            <person name="Davidsen T.M."/>
            <person name="DeBoy R.T."/>
            <person name="Detter J.C."/>
            <person name="Dodson R.J."/>
            <person name="Durkin A.S."/>
            <person name="Ganapathy A."/>
            <person name="Gwinn-Giglio M."/>
            <person name="Han C.S."/>
            <person name="Khouri H."/>
            <person name="Kiss H."/>
            <person name="Kothari S.P."/>
            <person name="Madupu R."/>
            <person name="Nelson K.E."/>
            <person name="Nelson W.C."/>
            <person name="Paulsen I."/>
            <person name="Penn K."/>
            <person name="Ren Q."/>
            <person name="Rosovitz M.J."/>
            <person name="Selengut J.D."/>
            <person name="Shrivastava S."/>
            <person name="Sullivan S.A."/>
            <person name="Tapia R."/>
            <person name="Thompson L.S."/>
            <person name="Watkins K.L."/>
            <person name="Yang Q."/>
            <person name="Yu C."/>
            <person name="Zafar N."/>
            <person name="Zhou L."/>
            <person name="Kuske C.R."/>
        </authorList>
    </citation>
    <scope>NUCLEOTIDE SEQUENCE [LARGE SCALE GENOMIC DNA]</scope>
    <source>
        <strain evidence="8 9">Ellin345</strain>
    </source>
</reference>
<dbReference type="Pfam" id="PF00282">
    <property type="entry name" value="Pyridoxal_deC"/>
    <property type="match status" value="1"/>
</dbReference>
<accession>Q1IT63</accession>
<evidence type="ECO:0000256" key="6">
    <source>
        <dbReference type="PIRSR" id="PIRSR602129-50"/>
    </source>
</evidence>
<dbReference type="InterPro" id="IPR010977">
    <property type="entry name" value="Aromatic_deC"/>
</dbReference>